<name>A0ABV6M8I2_9ACTN</name>
<evidence type="ECO:0000256" key="3">
    <source>
        <dbReference type="ARBA" id="ARBA00023163"/>
    </source>
</evidence>
<dbReference type="InterPro" id="IPR009057">
    <property type="entry name" value="Homeodomain-like_sf"/>
</dbReference>
<dbReference type="Pfam" id="PF21597">
    <property type="entry name" value="TetR_C_43"/>
    <property type="match status" value="1"/>
</dbReference>
<dbReference type="PANTHER" id="PTHR30055">
    <property type="entry name" value="HTH-TYPE TRANSCRIPTIONAL REGULATOR RUTR"/>
    <property type="match status" value="1"/>
</dbReference>
<sequence>MTSVQIAESHTLRRDARRNRALIIEAGREVFAISGFAAPLDAVARRAGVGRGTLYRHFPDRYALAVAIFEDNVRDIERLAEAHRGRVDAFDALLRALVDHQVRSHGLHQALAKGTEAPELQALAERIVLAFGEPVRRAQEDGALRPDLATADLLDIMRMVAAIIEGVDDIDLRRANAERAIDPAPPRAARLTPAQHPARRHAPQWSIAACFGSGTRLH</sequence>
<dbReference type="EMBL" id="JBHLUH010000050">
    <property type="protein sequence ID" value="MFC0530777.1"/>
    <property type="molecule type" value="Genomic_DNA"/>
</dbReference>
<accession>A0ABV6M8I2</accession>
<dbReference type="Proteomes" id="UP001589867">
    <property type="component" value="Unassembled WGS sequence"/>
</dbReference>
<comment type="caution">
    <text evidence="6">The sequence shown here is derived from an EMBL/GenBank/DDBJ whole genome shotgun (WGS) entry which is preliminary data.</text>
</comment>
<keyword evidence="1" id="KW-0805">Transcription regulation</keyword>
<keyword evidence="2 4" id="KW-0238">DNA-binding</keyword>
<feature type="DNA-binding region" description="H-T-H motif" evidence="4">
    <location>
        <begin position="39"/>
        <end position="58"/>
    </location>
</feature>
<evidence type="ECO:0000313" key="6">
    <source>
        <dbReference type="EMBL" id="MFC0530777.1"/>
    </source>
</evidence>
<evidence type="ECO:0000256" key="4">
    <source>
        <dbReference type="PROSITE-ProRule" id="PRU00335"/>
    </source>
</evidence>
<evidence type="ECO:0000256" key="2">
    <source>
        <dbReference type="ARBA" id="ARBA00023125"/>
    </source>
</evidence>
<dbReference type="PRINTS" id="PR00455">
    <property type="entry name" value="HTHTETR"/>
</dbReference>
<dbReference type="Pfam" id="PF00440">
    <property type="entry name" value="TetR_N"/>
    <property type="match status" value="1"/>
</dbReference>
<reference evidence="6 7" key="1">
    <citation type="submission" date="2024-09" db="EMBL/GenBank/DDBJ databases">
        <authorList>
            <person name="Sun Q."/>
            <person name="Mori K."/>
        </authorList>
    </citation>
    <scope>NUCLEOTIDE SEQUENCE [LARGE SCALE GENOMIC DNA]</scope>
    <source>
        <strain evidence="6 7">TBRC 3947</strain>
    </source>
</reference>
<dbReference type="InterPro" id="IPR049445">
    <property type="entry name" value="TetR_SbtR-like_C"/>
</dbReference>
<organism evidence="6 7">
    <name type="scientific">Phytohabitans kaempferiae</name>
    <dbReference type="NCBI Taxonomy" id="1620943"/>
    <lineage>
        <taxon>Bacteria</taxon>
        <taxon>Bacillati</taxon>
        <taxon>Actinomycetota</taxon>
        <taxon>Actinomycetes</taxon>
        <taxon>Micromonosporales</taxon>
        <taxon>Micromonosporaceae</taxon>
    </lineage>
</organism>
<feature type="domain" description="HTH tetR-type" evidence="5">
    <location>
        <begin position="17"/>
        <end position="76"/>
    </location>
</feature>
<proteinExistence type="predicted"/>
<dbReference type="SUPFAM" id="SSF48498">
    <property type="entry name" value="Tetracyclin repressor-like, C-terminal domain"/>
    <property type="match status" value="1"/>
</dbReference>
<gene>
    <name evidence="6" type="ORF">ACFFIA_24240</name>
</gene>
<dbReference type="InterPro" id="IPR050109">
    <property type="entry name" value="HTH-type_TetR-like_transc_reg"/>
</dbReference>
<dbReference type="PROSITE" id="PS50977">
    <property type="entry name" value="HTH_TETR_2"/>
    <property type="match status" value="1"/>
</dbReference>
<evidence type="ECO:0000259" key="5">
    <source>
        <dbReference type="PROSITE" id="PS50977"/>
    </source>
</evidence>
<keyword evidence="7" id="KW-1185">Reference proteome</keyword>
<dbReference type="SUPFAM" id="SSF46689">
    <property type="entry name" value="Homeodomain-like"/>
    <property type="match status" value="1"/>
</dbReference>
<dbReference type="Gene3D" id="1.10.357.10">
    <property type="entry name" value="Tetracycline Repressor, domain 2"/>
    <property type="match status" value="1"/>
</dbReference>
<dbReference type="InterPro" id="IPR001647">
    <property type="entry name" value="HTH_TetR"/>
</dbReference>
<keyword evidence="3" id="KW-0804">Transcription</keyword>
<evidence type="ECO:0000313" key="7">
    <source>
        <dbReference type="Proteomes" id="UP001589867"/>
    </source>
</evidence>
<protein>
    <submittedName>
        <fullName evidence="6">TetR/AcrR family transcriptional regulator</fullName>
    </submittedName>
</protein>
<dbReference type="PANTHER" id="PTHR30055:SF234">
    <property type="entry name" value="HTH-TYPE TRANSCRIPTIONAL REGULATOR BETI"/>
    <property type="match status" value="1"/>
</dbReference>
<evidence type="ECO:0000256" key="1">
    <source>
        <dbReference type="ARBA" id="ARBA00023015"/>
    </source>
</evidence>
<dbReference type="InterPro" id="IPR036271">
    <property type="entry name" value="Tet_transcr_reg_TetR-rel_C_sf"/>
</dbReference>
<dbReference type="RefSeq" id="WP_377254056.1">
    <property type="nucleotide sequence ID" value="NZ_JBHLUH010000050.1"/>
</dbReference>